<organism evidence="1 2">
    <name type="scientific">Haloechinothrix salitolerans</name>
    <dbReference type="NCBI Taxonomy" id="926830"/>
    <lineage>
        <taxon>Bacteria</taxon>
        <taxon>Bacillati</taxon>
        <taxon>Actinomycetota</taxon>
        <taxon>Actinomycetes</taxon>
        <taxon>Pseudonocardiales</taxon>
        <taxon>Pseudonocardiaceae</taxon>
        <taxon>Haloechinothrix</taxon>
    </lineage>
</organism>
<evidence type="ECO:0000313" key="1">
    <source>
        <dbReference type="EMBL" id="MFC6870191.1"/>
    </source>
</evidence>
<proteinExistence type="predicted"/>
<reference evidence="2" key="1">
    <citation type="journal article" date="2019" name="Int. J. Syst. Evol. Microbiol.">
        <title>The Global Catalogue of Microorganisms (GCM) 10K type strain sequencing project: providing services to taxonomists for standard genome sequencing and annotation.</title>
        <authorList>
            <consortium name="The Broad Institute Genomics Platform"/>
            <consortium name="The Broad Institute Genome Sequencing Center for Infectious Disease"/>
            <person name="Wu L."/>
            <person name="Ma J."/>
        </authorList>
    </citation>
    <scope>NUCLEOTIDE SEQUENCE [LARGE SCALE GENOMIC DNA]</scope>
    <source>
        <strain evidence="2">KCTC 32255</strain>
    </source>
</reference>
<accession>A0ABW2C4C6</accession>
<protein>
    <submittedName>
        <fullName evidence="1">Uncharacterized protein</fullName>
    </submittedName>
</protein>
<evidence type="ECO:0000313" key="2">
    <source>
        <dbReference type="Proteomes" id="UP001596337"/>
    </source>
</evidence>
<dbReference type="Proteomes" id="UP001596337">
    <property type="component" value="Unassembled WGS sequence"/>
</dbReference>
<sequence length="58" mass="6012">MRIIQCNMCQLDLAIADPDFPGGYSVTELLSGLQSDGARIGGEDGSEVDACPKCVHGG</sequence>
<dbReference type="EMBL" id="JBHSXX010000001">
    <property type="protein sequence ID" value="MFC6870191.1"/>
    <property type="molecule type" value="Genomic_DNA"/>
</dbReference>
<comment type="caution">
    <text evidence="1">The sequence shown here is derived from an EMBL/GenBank/DDBJ whole genome shotgun (WGS) entry which is preliminary data.</text>
</comment>
<name>A0ABW2C4C6_9PSEU</name>
<dbReference type="RefSeq" id="WP_345400250.1">
    <property type="nucleotide sequence ID" value="NZ_BAABLA010000098.1"/>
</dbReference>
<keyword evidence="2" id="KW-1185">Reference proteome</keyword>
<gene>
    <name evidence="1" type="ORF">ACFQGD_23935</name>
</gene>